<dbReference type="SMART" id="SM00052">
    <property type="entry name" value="EAL"/>
    <property type="match status" value="1"/>
</dbReference>
<dbReference type="EMBL" id="JALPRX010000086">
    <property type="protein sequence ID" value="MCK8786480.1"/>
    <property type="molecule type" value="Genomic_DNA"/>
</dbReference>
<gene>
    <name evidence="2" type="ORF">M0638_19060</name>
</gene>
<feature type="domain" description="EAL" evidence="1">
    <location>
        <begin position="1"/>
        <end position="248"/>
    </location>
</feature>
<dbReference type="PROSITE" id="PS50883">
    <property type="entry name" value="EAL"/>
    <property type="match status" value="1"/>
</dbReference>
<evidence type="ECO:0000313" key="2">
    <source>
        <dbReference type="EMBL" id="MCK8786480.1"/>
    </source>
</evidence>
<organism evidence="2 3">
    <name type="scientific">Roseomonas acroporae</name>
    <dbReference type="NCBI Taxonomy" id="2937791"/>
    <lineage>
        <taxon>Bacteria</taxon>
        <taxon>Pseudomonadati</taxon>
        <taxon>Pseudomonadota</taxon>
        <taxon>Alphaproteobacteria</taxon>
        <taxon>Acetobacterales</taxon>
        <taxon>Roseomonadaceae</taxon>
        <taxon>Roseomonas</taxon>
    </lineage>
</organism>
<dbReference type="AlphaFoldDB" id="A0A9X2BYY2"/>
<sequence>MPKRGNADPSSTEWPVAMAFQPIVDTGHDGAIFAYEALVRGPEGQAAGSVLSGIHLSNRSAFDHACKVSAIRSAGALGLAATGAALSINCLPGSVPMRDGFLETMLGAAEKAGVPAHSIVVEITESERIDDRAALRRHVRTWHEYGMRVAIDDFGAGHAGLGLLADFQPDFLKLDMGLIRGVDTDRARRVIVGGVVDICAELDVVVIAEGTETVGEYRALRDLGVTLFQGFLFARPEVGALPTVTLPS</sequence>
<proteinExistence type="predicted"/>
<dbReference type="InterPro" id="IPR050706">
    <property type="entry name" value="Cyclic-di-GMP_PDE-like"/>
</dbReference>
<evidence type="ECO:0000313" key="3">
    <source>
        <dbReference type="Proteomes" id="UP001139516"/>
    </source>
</evidence>
<protein>
    <submittedName>
        <fullName evidence="2">EAL domain-containing protein</fullName>
    </submittedName>
</protein>
<dbReference type="CDD" id="cd01948">
    <property type="entry name" value="EAL"/>
    <property type="match status" value="1"/>
</dbReference>
<evidence type="ECO:0000259" key="1">
    <source>
        <dbReference type="PROSITE" id="PS50883"/>
    </source>
</evidence>
<keyword evidence="3" id="KW-1185">Reference proteome</keyword>
<dbReference type="SUPFAM" id="SSF141868">
    <property type="entry name" value="EAL domain-like"/>
    <property type="match status" value="1"/>
</dbReference>
<dbReference type="Proteomes" id="UP001139516">
    <property type="component" value="Unassembled WGS sequence"/>
</dbReference>
<comment type="caution">
    <text evidence="2">The sequence shown here is derived from an EMBL/GenBank/DDBJ whole genome shotgun (WGS) entry which is preliminary data.</text>
</comment>
<dbReference type="RefSeq" id="WP_248668595.1">
    <property type="nucleotide sequence ID" value="NZ_JALPRX010000086.1"/>
</dbReference>
<accession>A0A9X2BYY2</accession>
<dbReference type="PANTHER" id="PTHR33121:SF15">
    <property type="entry name" value="BLUE LIGHT- AND TEMPERATURE-REGULATED ANTIREPRESSOR BLUF"/>
    <property type="match status" value="1"/>
</dbReference>
<dbReference type="PANTHER" id="PTHR33121">
    <property type="entry name" value="CYCLIC DI-GMP PHOSPHODIESTERASE PDEF"/>
    <property type="match status" value="1"/>
</dbReference>
<dbReference type="InterPro" id="IPR035919">
    <property type="entry name" value="EAL_sf"/>
</dbReference>
<dbReference type="InterPro" id="IPR001633">
    <property type="entry name" value="EAL_dom"/>
</dbReference>
<name>A0A9X2BYY2_9PROT</name>
<reference evidence="2" key="1">
    <citation type="submission" date="2022-04" db="EMBL/GenBank/DDBJ databases">
        <title>Roseomonas acroporae sp. nov., isolated from coral Acropora digitifera.</title>
        <authorList>
            <person name="Sun H."/>
        </authorList>
    </citation>
    <scope>NUCLEOTIDE SEQUENCE</scope>
    <source>
        <strain evidence="2">NAR14</strain>
    </source>
</reference>
<dbReference type="Pfam" id="PF00563">
    <property type="entry name" value="EAL"/>
    <property type="match status" value="1"/>
</dbReference>
<dbReference type="Gene3D" id="3.20.20.450">
    <property type="entry name" value="EAL domain"/>
    <property type="match status" value="1"/>
</dbReference>
<dbReference type="GO" id="GO:0071111">
    <property type="term" value="F:cyclic-guanylate-specific phosphodiesterase activity"/>
    <property type="evidence" value="ECO:0007669"/>
    <property type="project" value="InterPro"/>
</dbReference>